<dbReference type="AlphaFoldDB" id="A0A2T0QDG9"/>
<dbReference type="Proteomes" id="UP000237846">
    <property type="component" value="Unassembled WGS sequence"/>
</dbReference>
<comment type="caution">
    <text evidence="2">The sequence shown here is derived from an EMBL/GenBank/DDBJ whole genome shotgun (WGS) entry which is preliminary data.</text>
</comment>
<sequence length="261" mass="27352">MSDTVRYESGGGIATITLDRPEALNSLTVESKEALLASLERARDDAHVRAVILTGSGRAFCAGQDLQEHAAALDRGTGLMDTVRLHYNPIVTTLTGMAKPVVAAVNGMAAGAGAALAFAADLRVAAQSASFLMAFSGVGLGPDTGASWTLQRLVGRGRASEMLLLGERVSSERALEWGMVNKVVPDWDLMETAGALAARLAAGPTLAYAGIKEALEVASSRGFEEALRTEADVQERLAATADHRNATAAFVAKRRPTFEGR</sequence>
<organism evidence="2 3">
    <name type="scientific">Allonocardiopsis opalescens</name>
    <dbReference type="NCBI Taxonomy" id="1144618"/>
    <lineage>
        <taxon>Bacteria</taxon>
        <taxon>Bacillati</taxon>
        <taxon>Actinomycetota</taxon>
        <taxon>Actinomycetes</taxon>
        <taxon>Streptosporangiales</taxon>
        <taxon>Allonocardiopsis</taxon>
    </lineage>
</organism>
<accession>A0A2T0QDG9</accession>
<proteinExistence type="inferred from homology"/>
<comment type="similarity">
    <text evidence="1">Belongs to the enoyl-CoA hydratase/isomerase family.</text>
</comment>
<dbReference type="PANTHER" id="PTHR43459">
    <property type="entry name" value="ENOYL-COA HYDRATASE"/>
    <property type="match status" value="1"/>
</dbReference>
<dbReference type="CDD" id="cd06558">
    <property type="entry name" value="crotonase-like"/>
    <property type="match status" value="1"/>
</dbReference>
<dbReference type="OrthoDB" id="9777711at2"/>
<reference evidence="2 3" key="1">
    <citation type="submission" date="2018-03" db="EMBL/GenBank/DDBJ databases">
        <title>Genomic Encyclopedia of Archaeal and Bacterial Type Strains, Phase II (KMG-II): from individual species to whole genera.</title>
        <authorList>
            <person name="Goeker M."/>
        </authorList>
    </citation>
    <scope>NUCLEOTIDE SEQUENCE [LARGE SCALE GENOMIC DNA]</scope>
    <source>
        <strain evidence="2 3">DSM 45601</strain>
    </source>
</reference>
<keyword evidence="2" id="KW-0413">Isomerase</keyword>
<dbReference type="SUPFAM" id="SSF52096">
    <property type="entry name" value="ClpP/crotonase"/>
    <property type="match status" value="1"/>
</dbReference>
<dbReference type="GO" id="GO:0016853">
    <property type="term" value="F:isomerase activity"/>
    <property type="evidence" value="ECO:0007669"/>
    <property type="project" value="UniProtKB-KW"/>
</dbReference>
<dbReference type="InterPro" id="IPR029045">
    <property type="entry name" value="ClpP/crotonase-like_dom_sf"/>
</dbReference>
<dbReference type="EMBL" id="PVZC01000001">
    <property type="protein sequence ID" value="PRY01969.1"/>
    <property type="molecule type" value="Genomic_DNA"/>
</dbReference>
<dbReference type="PANTHER" id="PTHR43459:SF1">
    <property type="entry name" value="EG:BACN32G11.4 PROTEIN"/>
    <property type="match status" value="1"/>
</dbReference>
<protein>
    <submittedName>
        <fullName evidence="2">2-(1,2-epoxy-1,2-dihydrophenyl)acetyl-CoA isomerase</fullName>
    </submittedName>
</protein>
<evidence type="ECO:0000256" key="1">
    <source>
        <dbReference type="ARBA" id="ARBA00005254"/>
    </source>
</evidence>
<dbReference type="InterPro" id="IPR014748">
    <property type="entry name" value="Enoyl-CoA_hydra_C"/>
</dbReference>
<evidence type="ECO:0000313" key="3">
    <source>
        <dbReference type="Proteomes" id="UP000237846"/>
    </source>
</evidence>
<name>A0A2T0QDG9_9ACTN</name>
<dbReference type="Gene3D" id="3.90.226.10">
    <property type="entry name" value="2-enoyl-CoA Hydratase, Chain A, domain 1"/>
    <property type="match status" value="1"/>
</dbReference>
<dbReference type="InterPro" id="IPR001753">
    <property type="entry name" value="Enoyl-CoA_hydra/iso"/>
</dbReference>
<gene>
    <name evidence="2" type="ORF">CLV72_101567</name>
</gene>
<dbReference type="RefSeq" id="WP_106238594.1">
    <property type="nucleotide sequence ID" value="NZ_PVZC01000001.1"/>
</dbReference>
<keyword evidence="3" id="KW-1185">Reference proteome</keyword>
<evidence type="ECO:0000313" key="2">
    <source>
        <dbReference type="EMBL" id="PRY01969.1"/>
    </source>
</evidence>
<dbReference type="Pfam" id="PF00378">
    <property type="entry name" value="ECH_1"/>
    <property type="match status" value="1"/>
</dbReference>
<dbReference type="Gene3D" id="1.10.12.10">
    <property type="entry name" value="Lyase 2-enoyl-coa Hydratase, Chain A, domain 2"/>
    <property type="match status" value="1"/>
</dbReference>